<keyword evidence="3" id="KW-1185">Reference proteome</keyword>
<dbReference type="EMBL" id="NSKE01000008">
    <property type="protein sequence ID" value="PAU93472.1"/>
    <property type="molecule type" value="Genomic_DNA"/>
</dbReference>
<reference evidence="2 3" key="1">
    <citation type="submission" date="2017-08" db="EMBL/GenBank/DDBJ databases">
        <title>Aliifodinibius alkalisoli sp. nov., isolated from saline alkaline soil.</title>
        <authorList>
            <person name="Liu D."/>
            <person name="Zhang G."/>
        </authorList>
    </citation>
    <scope>NUCLEOTIDE SEQUENCE [LARGE SCALE GENOMIC DNA]</scope>
    <source>
        <strain evidence="2 3">WN023</strain>
    </source>
</reference>
<comment type="caution">
    <text evidence="2">The sequence shown here is derived from an EMBL/GenBank/DDBJ whole genome shotgun (WGS) entry which is preliminary data.</text>
</comment>
<protein>
    <recommendedName>
        <fullName evidence="4">Quinol:cytochrome C oxidoreductase</fullName>
    </recommendedName>
</protein>
<keyword evidence="1" id="KW-0472">Membrane</keyword>
<accession>A0A2A2G9I7</accession>
<dbReference type="Proteomes" id="UP000218831">
    <property type="component" value="Unassembled WGS sequence"/>
</dbReference>
<evidence type="ECO:0000256" key="1">
    <source>
        <dbReference type="SAM" id="Phobius"/>
    </source>
</evidence>
<dbReference type="OrthoDB" id="9792475at2"/>
<dbReference type="InterPro" id="IPR021776">
    <property type="entry name" value="ActD"/>
</dbReference>
<organism evidence="2 3">
    <name type="scientific">Fodinibius salipaludis</name>
    <dbReference type="NCBI Taxonomy" id="2032627"/>
    <lineage>
        <taxon>Bacteria</taxon>
        <taxon>Pseudomonadati</taxon>
        <taxon>Balneolota</taxon>
        <taxon>Balneolia</taxon>
        <taxon>Balneolales</taxon>
        <taxon>Balneolaceae</taxon>
        <taxon>Fodinibius</taxon>
    </lineage>
</organism>
<dbReference type="PANTHER" id="PTHR40394">
    <property type="entry name" value="LIPOPROTEIN-RELATED"/>
    <property type="match status" value="1"/>
</dbReference>
<gene>
    <name evidence="2" type="ORF">CK503_12130</name>
</gene>
<dbReference type="RefSeq" id="WP_095607084.1">
    <property type="nucleotide sequence ID" value="NZ_NSKE01000008.1"/>
</dbReference>
<keyword evidence="1" id="KW-1133">Transmembrane helix</keyword>
<name>A0A2A2G9I7_9BACT</name>
<evidence type="ECO:0000313" key="3">
    <source>
        <dbReference type="Proteomes" id="UP000218831"/>
    </source>
</evidence>
<evidence type="ECO:0000313" key="2">
    <source>
        <dbReference type="EMBL" id="PAU93472.1"/>
    </source>
</evidence>
<feature type="transmembrane region" description="Helical" evidence="1">
    <location>
        <begin position="58"/>
        <end position="79"/>
    </location>
</feature>
<feature type="transmembrane region" description="Helical" evidence="1">
    <location>
        <begin position="99"/>
        <end position="123"/>
    </location>
</feature>
<evidence type="ECO:0008006" key="4">
    <source>
        <dbReference type="Google" id="ProtNLM"/>
    </source>
</evidence>
<keyword evidence="1" id="KW-0812">Transmembrane</keyword>
<dbReference type="PANTHER" id="PTHR40394:SF2">
    <property type="entry name" value="QUINOL:CYTOCHROME C OXIDOREDUCTASE MEMBRANE PROTEIN"/>
    <property type="match status" value="1"/>
</dbReference>
<proteinExistence type="predicted"/>
<dbReference type="Pfam" id="PF11821">
    <property type="entry name" value="ActD"/>
    <property type="match status" value="1"/>
</dbReference>
<dbReference type="AlphaFoldDB" id="A0A2A2G9I7"/>
<sequence length="182" mass="20266">MDAENKQIYGVLAEFRNPKELVDAASSVKKSGYQDFDTYAPFPIHGMEKAMGLKKSPLGWIVLGGALTGMIGALALMIWVMGYEYPMNISGKPFINFPVYIPITFELTVLLAAFATTFGMLALNKLPRLHNPLFNVERFSKASDDGFFVHIEASDDLFAEEKVKKLFQDNGATHIETVYDSE</sequence>